<dbReference type="AlphaFoldDB" id="A0A6N1X1C6"/>
<proteinExistence type="predicted"/>
<reference evidence="1 2" key="1">
    <citation type="submission" date="2020-06" db="EMBL/GenBank/DDBJ databases">
        <title>Acidovorax antarctica sp. nov., isolated from Corinth ice sheet soil, Antarctic Fields Peninsula.</title>
        <authorList>
            <person name="Xu Q."/>
            <person name="Peng F."/>
        </authorList>
    </citation>
    <scope>NUCLEOTIDE SEQUENCE [LARGE SCALE GENOMIC DNA]</scope>
    <source>
        <strain evidence="1 2">16-35-5</strain>
    </source>
</reference>
<accession>A0A6N1X1C6</accession>
<protein>
    <submittedName>
        <fullName evidence="1">Uncharacterized protein</fullName>
    </submittedName>
</protein>
<dbReference type="EMBL" id="CP054840">
    <property type="protein sequence ID" value="QKV53151.1"/>
    <property type="molecule type" value="Genomic_DNA"/>
</dbReference>
<evidence type="ECO:0000313" key="1">
    <source>
        <dbReference type="EMBL" id="QKV53151.1"/>
    </source>
</evidence>
<name>A0A6N1X1C6_9BURK</name>
<dbReference type="Proteomes" id="UP000509579">
    <property type="component" value="Chromosome"/>
</dbReference>
<dbReference type="RefSeq" id="WP_175504028.1">
    <property type="nucleotide sequence ID" value="NZ_CAURQT010000004.1"/>
</dbReference>
<keyword evidence="2" id="KW-1185">Reference proteome</keyword>
<gene>
    <name evidence="1" type="ORF">HUK68_09770</name>
</gene>
<sequence length="74" mass="8128">MTYVADITRIPDLPLQAHEHGFACFSCGQPLTTSAVRYDGKGGSILLHLRCANEMGQRLIVDSWTNRRNNAPAA</sequence>
<organism evidence="1 2">
    <name type="scientific">Comamonas antarctica</name>
    <dbReference type="NCBI Taxonomy" id="2743470"/>
    <lineage>
        <taxon>Bacteria</taxon>
        <taxon>Pseudomonadati</taxon>
        <taxon>Pseudomonadota</taxon>
        <taxon>Betaproteobacteria</taxon>
        <taxon>Burkholderiales</taxon>
        <taxon>Comamonadaceae</taxon>
        <taxon>Comamonas</taxon>
    </lineage>
</organism>
<evidence type="ECO:0000313" key="2">
    <source>
        <dbReference type="Proteomes" id="UP000509579"/>
    </source>
</evidence>
<dbReference type="KEGG" id="aant:HUK68_09770"/>